<keyword evidence="3" id="KW-1185">Reference proteome</keyword>
<reference evidence="2 3" key="1">
    <citation type="journal article" date="2014" name="Int. J. Syst. Evol. Microbiol.">
        <title>Complete genome sequence of Corynebacterium casei LMG S-19264T (=DSM 44701T), isolated from a smear-ripened cheese.</title>
        <authorList>
            <consortium name="US DOE Joint Genome Institute (JGI-PGF)"/>
            <person name="Walter F."/>
            <person name="Albersmeier A."/>
            <person name="Kalinowski J."/>
            <person name="Ruckert C."/>
        </authorList>
    </citation>
    <scope>NUCLEOTIDE SEQUENCE [LARGE SCALE GENOMIC DNA]</scope>
    <source>
        <strain evidence="2 3">CGMCC 1.15896</strain>
    </source>
</reference>
<feature type="region of interest" description="Disordered" evidence="1">
    <location>
        <begin position="37"/>
        <end position="67"/>
    </location>
</feature>
<comment type="caution">
    <text evidence="2">The sequence shown here is derived from an EMBL/GenBank/DDBJ whole genome shotgun (WGS) entry which is preliminary data.</text>
</comment>
<accession>A0A916RBC2</accession>
<evidence type="ECO:0000313" key="2">
    <source>
        <dbReference type="EMBL" id="GGA49960.1"/>
    </source>
</evidence>
<organism evidence="2 3">
    <name type="scientific">Pelagibacterium lentulum</name>
    <dbReference type="NCBI Taxonomy" id="2029865"/>
    <lineage>
        <taxon>Bacteria</taxon>
        <taxon>Pseudomonadati</taxon>
        <taxon>Pseudomonadota</taxon>
        <taxon>Alphaproteobacteria</taxon>
        <taxon>Hyphomicrobiales</taxon>
        <taxon>Devosiaceae</taxon>
        <taxon>Pelagibacterium</taxon>
    </lineage>
</organism>
<dbReference type="AlphaFoldDB" id="A0A916RBC2"/>
<gene>
    <name evidence="2" type="ORF">GCM10011499_19840</name>
</gene>
<name>A0A916RBC2_9HYPH</name>
<feature type="compositionally biased region" description="Basic and acidic residues" evidence="1">
    <location>
        <begin position="57"/>
        <end position="67"/>
    </location>
</feature>
<proteinExistence type="predicted"/>
<evidence type="ECO:0000313" key="3">
    <source>
        <dbReference type="Proteomes" id="UP000596977"/>
    </source>
</evidence>
<protein>
    <submittedName>
        <fullName evidence="2">Uncharacterized protein</fullName>
    </submittedName>
</protein>
<dbReference type="EMBL" id="BMKB01000003">
    <property type="protein sequence ID" value="GGA49960.1"/>
    <property type="molecule type" value="Genomic_DNA"/>
</dbReference>
<evidence type="ECO:0000256" key="1">
    <source>
        <dbReference type="SAM" id="MobiDB-lite"/>
    </source>
</evidence>
<sequence>MLDSGFDQTGKAVVIGPGRKDLEVNSLPPRTQQLLGRLEPEGVDNDPESRQVLPSAREVDVVTREER</sequence>
<dbReference type="Proteomes" id="UP000596977">
    <property type="component" value="Unassembled WGS sequence"/>
</dbReference>